<feature type="compositionally biased region" description="Basic and acidic residues" evidence="7">
    <location>
        <begin position="79"/>
        <end position="100"/>
    </location>
</feature>
<comment type="subcellular location">
    <subcellularLocation>
        <location evidence="1">Membrane</location>
        <topology evidence="1">Peripheral membrane protein</topology>
    </subcellularLocation>
</comment>
<dbReference type="AlphaFoldDB" id="A0ABD1V5D2"/>
<dbReference type="InterPro" id="IPR006121">
    <property type="entry name" value="HMA_dom"/>
</dbReference>
<keyword evidence="2" id="KW-0488">Methylation</keyword>
<dbReference type="PANTHER" id="PTHR45811:SF13">
    <property type="entry name" value="OS04G0661100 PROTEIN"/>
    <property type="match status" value="1"/>
</dbReference>
<evidence type="ECO:0000256" key="2">
    <source>
        <dbReference type="ARBA" id="ARBA00022481"/>
    </source>
</evidence>
<dbReference type="Proteomes" id="UP001604336">
    <property type="component" value="Unassembled WGS sequence"/>
</dbReference>
<name>A0ABD1V5D2_9LAMI</name>
<evidence type="ECO:0000256" key="7">
    <source>
        <dbReference type="SAM" id="MobiDB-lite"/>
    </source>
</evidence>
<dbReference type="SUPFAM" id="SSF55008">
    <property type="entry name" value="HMA, heavy metal-associated domain"/>
    <property type="match status" value="1"/>
</dbReference>
<comment type="similarity">
    <text evidence="6">Belongs to the HIPP family.</text>
</comment>
<evidence type="ECO:0000313" key="10">
    <source>
        <dbReference type="Proteomes" id="UP001604336"/>
    </source>
</evidence>
<accession>A0ABD1V5D2</accession>
<dbReference type="InterPro" id="IPR051863">
    <property type="entry name" value="HIPP"/>
</dbReference>
<dbReference type="PANTHER" id="PTHR45811">
    <property type="entry name" value="COPPER TRANSPORT PROTEIN FAMILY-RELATED"/>
    <property type="match status" value="1"/>
</dbReference>
<dbReference type="Gene3D" id="3.30.70.100">
    <property type="match status" value="1"/>
</dbReference>
<dbReference type="GO" id="GO:0009626">
    <property type="term" value="P:plant-type hypersensitive response"/>
    <property type="evidence" value="ECO:0007669"/>
    <property type="project" value="UniProtKB-KW"/>
</dbReference>
<dbReference type="PROSITE" id="PS50846">
    <property type="entry name" value="HMA_2"/>
    <property type="match status" value="1"/>
</dbReference>
<gene>
    <name evidence="9" type="ORF">Adt_05891</name>
</gene>
<keyword evidence="5" id="KW-0636">Prenylation</keyword>
<keyword evidence="10" id="KW-1185">Reference proteome</keyword>
<protein>
    <submittedName>
        <fullName evidence="9">Copper transport protein family</fullName>
    </submittedName>
</protein>
<evidence type="ECO:0000256" key="6">
    <source>
        <dbReference type="ARBA" id="ARBA00024045"/>
    </source>
</evidence>
<dbReference type="GO" id="GO:0046872">
    <property type="term" value="F:metal ion binding"/>
    <property type="evidence" value="ECO:0007669"/>
    <property type="project" value="UniProtKB-KW"/>
</dbReference>
<reference evidence="10" key="1">
    <citation type="submission" date="2024-07" db="EMBL/GenBank/DDBJ databases">
        <title>Two chromosome-level genome assemblies of Korean endemic species Abeliophyllum distichum and Forsythia ovata (Oleaceae).</title>
        <authorList>
            <person name="Jang H."/>
        </authorList>
    </citation>
    <scope>NUCLEOTIDE SEQUENCE [LARGE SCALE GENOMIC DNA]</scope>
</reference>
<proteinExistence type="inferred from homology"/>
<evidence type="ECO:0000256" key="5">
    <source>
        <dbReference type="ARBA" id="ARBA00023289"/>
    </source>
</evidence>
<evidence type="ECO:0000259" key="8">
    <source>
        <dbReference type="PROSITE" id="PS50846"/>
    </source>
</evidence>
<keyword evidence="3" id="KW-0479">Metal-binding</keyword>
<feature type="region of interest" description="Disordered" evidence="7">
    <location>
        <begin position="66"/>
        <end position="109"/>
    </location>
</feature>
<evidence type="ECO:0000256" key="1">
    <source>
        <dbReference type="ARBA" id="ARBA00004170"/>
    </source>
</evidence>
<sequence>MVQKTVLKVDISCEKCKKKLLKAVSGLQGIDKVEADGAKGTLTVTGEADPYEIIVKTRKAGKYVEVVSIGPPPAPPKQDGPKKPEEKKPNQKKPDDKVQADIHTPFTSPICESIPVIPATRWEEPSPQCSIM</sequence>
<dbReference type="EMBL" id="JBFOLK010000002">
    <property type="protein sequence ID" value="KAL2532540.1"/>
    <property type="molecule type" value="Genomic_DNA"/>
</dbReference>
<evidence type="ECO:0000256" key="4">
    <source>
        <dbReference type="ARBA" id="ARBA00023288"/>
    </source>
</evidence>
<dbReference type="GO" id="GO:0016020">
    <property type="term" value="C:membrane"/>
    <property type="evidence" value="ECO:0007669"/>
    <property type="project" value="UniProtKB-SubCell"/>
</dbReference>
<dbReference type="Pfam" id="PF00403">
    <property type="entry name" value="HMA"/>
    <property type="match status" value="1"/>
</dbReference>
<keyword evidence="4" id="KW-0449">Lipoprotein</keyword>
<dbReference type="InterPro" id="IPR036163">
    <property type="entry name" value="HMA_dom_sf"/>
</dbReference>
<organism evidence="9 10">
    <name type="scientific">Abeliophyllum distichum</name>
    <dbReference type="NCBI Taxonomy" id="126358"/>
    <lineage>
        <taxon>Eukaryota</taxon>
        <taxon>Viridiplantae</taxon>
        <taxon>Streptophyta</taxon>
        <taxon>Embryophyta</taxon>
        <taxon>Tracheophyta</taxon>
        <taxon>Spermatophyta</taxon>
        <taxon>Magnoliopsida</taxon>
        <taxon>eudicotyledons</taxon>
        <taxon>Gunneridae</taxon>
        <taxon>Pentapetalae</taxon>
        <taxon>asterids</taxon>
        <taxon>lamiids</taxon>
        <taxon>Lamiales</taxon>
        <taxon>Oleaceae</taxon>
        <taxon>Forsythieae</taxon>
        <taxon>Abeliophyllum</taxon>
    </lineage>
</organism>
<evidence type="ECO:0000313" key="9">
    <source>
        <dbReference type="EMBL" id="KAL2532540.1"/>
    </source>
</evidence>
<comment type="caution">
    <text evidence="9">The sequence shown here is derived from an EMBL/GenBank/DDBJ whole genome shotgun (WGS) entry which is preliminary data.</text>
</comment>
<feature type="domain" description="HMA" evidence="8">
    <location>
        <begin position="2"/>
        <end position="65"/>
    </location>
</feature>
<evidence type="ECO:0000256" key="3">
    <source>
        <dbReference type="ARBA" id="ARBA00022723"/>
    </source>
</evidence>